<dbReference type="RefSeq" id="WP_197681688.1">
    <property type="nucleotide sequence ID" value="NZ_LT629732.1"/>
</dbReference>
<accession>A0A1H1MW43</accession>
<evidence type="ECO:0000313" key="2">
    <source>
        <dbReference type="EMBL" id="SDR90934.1"/>
    </source>
</evidence>
<keyword evidence="3" id="KW-1185">Reference proteome</keyword>
<evidence type="ECO:0000256" key="1">
    <source>
        <dbReference type="SAM" id="MobiDB-lite"/>
    </source>
</evidence>
<name>A0A1H1MW43_9ACTN</name>
<dbReference type="Proteomes" id="UP000198983">
    <property type="component" value="Chromosome I"/>
</dbReference>
<organism evidence="2 3">
    <name type="scientific">Actinopolymorpha singaporensis</name>
    <dbReference type="NCBI Taxonomy" id="117157"/>
    <lineage>
        <taxon>Bacteria</taxon>
        <taxon>Bacillati</taxon>
        <taxon>Actinomycetota</taxon>
        <taxon>Actinomycetes</taxon>
        <taxon>Propionibacteriales</taxon>
        <taxon>Actinopolymorphaceae</taxon>
        <taxon>Actinopolymorpha</taxon>
    </lineage>
</organism>
<dbReference type="EMBL" id="LT629732">
    <property type="protein sequence ID" value="SDR90934.1"/>
    <property type="molecule type" value="Genomic_DNA"/>
</dbReference>
<sequence length="197" mass="21859">MGLNVESIHDALRFGEAESATYTDDDAPGSSESARWSRHVRRMTEILKPEGWKRLNPMNQPTLVHPNNKHCLVVTSGTAGTGILNGKPTNRNPKGTSIRQAVKDNRSIGGYHDVNVLISAETLNASLAGLRETWLLMTYVDVHGSLLSEVSLPEEMANEHVTVWTHRIIIPIVDPFDRGSGRNREEPPGYDFPVARR</sequence>
<reference evidence="2 3" key="1">
    <citation type="submission" date="2016-10" db="EMBL/GenBank/DDBJ databases">
        <authorList>
            <person name="de Groot N.N."/>
        </authorList>
    </citation>
    <scope>NUCLEOTIDE SEQUENCE [LARGE SCALE GENOMIC DNA]</scope>
    <source>
        <strain evidence="2 3">DSM 22024</strain>
    </source>
</reference>
<proteinExistence type="predicted"/>
<protein>
    <submittedName>
        <fullName evidence="2">Uncharacterized protein</fullName>
    </submittedName>
</protein>
<gene>
    <name evidence="2" type="ORF">SAMN04489717_0990</name>
</gene>
<feature type="region of interest" description="Disordered" evidence="1">
    <location>
        <begin position="177"/>
        <end position="197"/>
    </location>
</feature>
<dbReference type="AlphaFoldDB" id="A0A1H1MW43"/>
<evidence type="ECO:0000313" key="3">
    <source>
        <dbReference type="Proteomes" id="UP000198983"/>
    </source>
</evidence>
<feature type="compositionally biased region" description="Basic and acidic residues" evidence="1">
    <location>
        <begin position="177"/>
        <end position="187"/>
    </location>
</feature>